<accession>A0ABT5FBY4</accession>
<dbReference type="RefSeq" id="WP_272180461.1">
    <property type="nucleotide sequence ID" value="NZ_JAQOMS010000002.1"/>
</dbReference>
<dbReference type="EMBL" id="JAQOMS010000002">
    <property type="protein sequence ID" value="MDC2888911.1"/>
    <property type="molecule type" value="Genomic_DNA"/>
</dbReference>
<comment type="caution">
    <text evidence="1">The sequence shown here is derived from an EMBL/GenBank/DDBJ whole genome shotgun (WGS) entry which is preliminary data.</text>
</comment>
<evidence type="ECO:0000313" key="1">
    <source>
        <dbReference type="EMBL" id="MDC2888911.1"/>
    </source>
</evidence>
<proteinExistence type="predicted"/>
<evidence type="ECO:0000313" key="2">
    <source>
        <dbReference type="Proteomes" id="UP001528411"/>
    </source>
</evidence>
<dbReference type="SUPFAM" id="SSF53850">
    <property type="entry name" value="Periplasmic binding protein-like II"/>
    <property type="match status" value="1"/>
</dbReference>
<organism evidence="1 2">
    <name type="scientific">Psychrosphaera algicola</name>
    <dbReference type="NCBI Taxonomy" id="3023714"/>
    <lineage>
        <taxon>Bacteria</taxon>
        <taxon>Pseudomonadati</taxon>
        <taxon>Pseudomonadota</taxon>
        <taxon>Gammaproteobacteria</taxon>
        <taxon>Alteromonadales</taxon>
        <taxon>Pseudoalteromonadaceae</taxon>
        <taxon>Psychrosphaera</taxon>
    </lineage>
</organism>
<gene>
    <name evidence="1" type="ORF">PN838_09190</name>
</gene>
<dbReference type="PANTHER" id="PTHR38834">
    <property type="entry name" value="PERIPLASMIC SUBSTRATE BINDING PROTEIN FAMILY 3"/>
    <property type="match status" value="1"/>
</dbReference>
<dbReference type="Proteomes" id="UP001528411">
    <property type="component" value="Unassembled WGS sequence"/>
</dbReference>
<dbReference type="PANTHER" id="PTHR38834:SF3">
    <property type="entry name" value="SOLUTE-BINDING PROTEIN FAMILY 3_N-TERMINAL DOMAIN-CONTAINING PROTEIN"/>
    <property type="match status" value="1"/>
</dbReference>
<name>A0ABT5FBY4_9GAMM</name>
<keyword evidence="2" id="KW-1185">Reference proteome</keyword>
<reference evidence="1 2" key="1">
    <citation type="submission" date="2023-01" db="EMBL/GenBank/DDBJ databases">
        <title>Psychrosphaera sp. nov., isolated from marine algae.</title>
        <authorList>
            <person name="Bayburt H."/>
            <person name="Choi B.J."/>
            <person name="Kim J.M."/>
            <person name="Choi D.G."/>
            <person name="Jeon C.O."/>
        </authorList>
    </citation>
    <scope>NUCLEOTIDE SEQUENCE [LARGE SCALE GENOMIC DNA]</scope>
    <source>
        <strain evidence="1 2">G1-22</strain>
    </source>
</reference>
<sequence>MQRVRIITVEEAPANYLNSSGQADGYVTEIINAMQLNIQSQSNLLTENQQAVAIEFVPEARSLSILQSDKNVVMFSISKTKSRQNQYLWIGKVMKKAWQVYSLPDTQIEISDINALRQLDAIGVVRGDIREEWLIGKGFSNLQSVTHHAQNLQMLLRGRVPVIIHEPLGILSNLQAID</sequence>
<dbReference type="Gene3D" id="3.40.190.10">
    <property type="entry name" value="Periplasmic binding protein-like II"/>
    <property type="match status" value="2"/>
</dbReference>
<protein>
    <submittedName>
        <fullName evidence="1">Transporter substrate-binding domain-containing protein</fullName>
    </submittedName>
</protein>